<gene>
    <name evidence="3" type="ORF">PPL_08164</name>
</gene>
<keyword evidence="1" id="KW-0812">Transmembrane</keyword>
<sequence length="70" mass="8161">MNDTVFTEFSIIIFIGFVQCSANLERNCPKYKTNPHMFCFWFDDSECKIDSDCAAQGQLCCSRQCETYCY</sequence>
<keyword evidence="4" id="KW-1185">Reference proteome</keyword>
<dbReference type="EMBL" id="ADBJ01000037">
    <property type="protein sequence ID" value="EFA78703.1"/>
    <property type="molecule type" value="Genomic_DNA"/>
</dbReference>
<evidence type="ECO:0000256" key="1">
    <source>
        <dbReference type="SAM" id="Phobius"/>
    </source>
</evidence>
<dbReference type="InterPro" id="IPR008197">
    <property type="entry name" value="WAP_dom"/>
</dbReference>
<proteinExistence type="predicted"/>
<protein>
    <recommendedName>
        <fullName evidence="2">WAP domain-containing protein</fullName>
    </recommendedName>
</protein>
<keyword evidence="1" id="KW-0472">Membrane</keyword>
<feature type="domain" description="WAP" evidence="2">
    <location>
        <begin position="27"/>
        <end position="69"/>
    </location>
</feature>
<dbReference type="AlphaFoldDB" id="D3BIS9"/>
<evidence type="ECO:0000313" key="4">
    <source>
        <dbReference type="Proteomes" id="UP000001396"/>
    </source>
</evidence>
<keyword evidence="1" id="KW-1133">Transmembrane helix</keyword>
<evidence type="ECO:0000313" key="3">
    <source>
        <dbReference type="EMBL" id="EFA78703.1"/>
    </source>
</evidence>
<evidence type="ECO:0000259" key="2">
    <source>
        <dbReference type="Pfam" id="PF00095"/>
    </source>
</evidence>
<dbReference type="RefSeq" id="XP_020430827.1">
    <property type="nucleotide sequence ID" value="XM_020578988.1"/>
</dbReference>
<comment type="caution">
    <text evidence="3">The sequence shown here is derived from an EMBL/GenBank/DDBJ whole genome shotgun (WGS) entry which is preliminary data.</text>
</comment>
<dbReference type="GeneID" id="31363644"/>
<dbReference type="InParanoid" id="D3BIS9"/>
<dbReference type="GO" id="GO:0030414">
    <property type="term" value="F:peptidase inhibitor activity"/>
    <property type="evidence" value="ECO:0007669"/>
    <property type="project" value="InterPro"/>
</dbReference>
<dbReference type="GO" id="GO:0005576">
    <property type="term" value="C:extracellular region"/>
    <property type="evidence" value="ECO:0007669"/>
    <property type="project" value="InterPro"/>
</dbReference>
<feature type="transmembrane region" description="Helical" evidence="1">
    <location>
        <begin position="6"/>
        <end position="24"/>
    </location>
</feature>
<dbReference type="Pfam" id="PF00095">
    <property type="entry name" value="WAP"/>
    <property type="match status" value="1"/>
</dbReference>
<name>D3BIS9_HETP5</name>
<accession>D3BIS9</accession>
<dbReference type="Proteomes" id="UP000001396">
    <property type="component" value="Unassembled WGS sequence"/>
</dbReference>
<reference evidence="3 4" key="1">
    <citation type="journal article" date="2011" name="Genome Res.">
        <title>Phylogeny-wide analysis of social amoeba genomes highlights ancient origins for complex intercellular communication.</title>
        <authorList>
            <person name="Heidel A.J."/>
            <person name="Lawal H.M."/>
            <person name="Felder M."/>
            <person name="Schilde C."/>
            <person name="Helps N.R."/>
            <person name="Tunggal B."/>
            <person name="Rivero F."/>
            <person name="John U."/>
            <person name="Schleicher M."/>
            <person name="Eichinger L."/>
            <person name="Platzer M."/>
            <person name="Noegel A.A."/>
            <person name="Schaap P."/>
            <person name="Gloeckner G."/>
        </authorList>
    </citation>
    <scope>NUCLEOTIDE SEQUENCE [LARGE SCALE GENOMIC DNA]</scope>
    <source>
        <strain evidence="4">ATCC 26659 / Pp 5 / PN500</strain>
    </source>
</reference>
<organism evidence="3 4">
    <name type="scientific">Heterostelium pallidum (strain ATCC 26659 / Pp 5 / PN500)</name>
    <name type="common">Cellular slime mold</name>
    <name type="synonym">Polysphondylium pallidum</name>
    <dbReference type="NCBI Taxonomy" id="670386"/>
    <lineage>
        <taxon>Eukaryota</taxon>
        <taxon>Amoebozoa</taxon>
        <taxon>Evosea</taxon>
        <taxon>Eumycetozoa</taxon>
        <taxon>Dictyostelia</taxon>
        <taxon>Acytosteliales</taxon>
        <taxon>Acytosteliaceae</taxon>
        <taxon>Heterostelium</taxon>
    </lineage>
</organism>